<accession>A0ABV9Q8L2</accession>
<keyword evidence="5" id="KW-1185">Reference proteome</keyword>
<feature type="domain" description="PAS" evidence="1">
    <location>
        <begin position="320"/>
        <end position="390"/>
    </location>
</feature>
<dbReference type="CDD" id="cd12915">
    <property type="entry name" value="PDC2_DGC_like"/>
    <property type="match status" value="1"/>
</dbReference>
<dbReference type="InterPro" id="IPR029787">
    <property type="entry name" value="Nucleotide_cyclase"/>
</dbReference>
<dbReference type="Proteomes" id="UP001596001">
    <property type="component" value="Unassembled WGS sequence"/>
</dbReference>
<dbReference type="RefSeq" id="WP_382429685.1">
    <property type="nucleotide sequence ID" value="NZ_JBHSHJ010000001.1"/>
</dbReference>
<feature type="domain" description="PAC" evidence="2">
    <location>
        <begin position="392"/>
        <end position="443"/>
    </location>
</feature>
<dbReference type="InterPro" id="IPR013656">
    <property type="entry name" value="PAS_4"/>
</dbReference>
<sequence length="756" mass="83327">MRLTRPRQLILLAVLLSLGIGALFMHAIWAMRQDQWNFASRTQVNLAQTLAQAIHHTLDGFDESLKGVVAGVQYPQLMALKPLLRDRALFDHSLTVPGIEGVAVLDLQGRIRMASASTTLKSGGRIELEALGVLPVEQHQGLYVGNPIHSPFSGGYVLPLSRAYRGADGRPAGLAVGFIQLQRFNELFASVNLGPHSGLNLFQLNGTVVVRFPYSDRDTGKSLAGTDNMRRLQAAPHGTFSSRAVLDGVLRMYAFHRVEGYPLVINVAQSVDAVLADWRRSAAWLGIFALVLMAACVGLAVLSARELERRQAVSSQLQQAQHDLHTILDSLPSMVSYWDRDLHNRFANRATELWFGISPEQLRGMPAATLLGPRDYAWVQPYLERALNGEAQCFERRLTDALGQSHHVHVTYTPDVDHGQVRGILAQLIDMTERKRMEDELFEEKERIRLTLQSIGDAVVCTDAQGRLTYLNPVAERMTGWPKDEAVGQDADTVVPLYWSNGQSLQPSPLRQALESGVSCGPTRGVVLHCKDGPRYDVEESASPIVDRHGQKVGVVMVLHDMTQTMAMAARMAHLAQYDSLTDLPNRLLLQDRARHALAQARRDGRQLAVIYLDLDGFKQINDGLGHDAGDQLLVEFARRLKATVRESDTVCRQGGDEFVLLLPGLENAAHIDRLAHKILATCEAPFNLQEGCFGKTGRVGVSAGVALFPQHGLSFELLARHADEAMYAAKRAGRGCFYLYQGDGLAPIPIAPRHP</sequence>
<dbReference type="NCBIfam" id="TIGR00254">
    <property type="entry name" value="GGDEF"/>
    <property type="match status" value="1"/>
</dbReference>
<dbReference type="GO" id="GO:0052621">
    <property type="term" value="F:diguanylate cyclase activity"/>
    <property type="evidence" value="ECO:0007669"/>
    <property type="project" value="UniProtKB-EC"/>
</dbReference>
<reference evidence="5" key="1">
    <citation type="journal article" date="2019" name="Int. J. Syst. Evol. Microbiol.">
        <title>The Global Catalogue of Microorganisms (GCM) 10K type strain sequencing project: providing services to taxonomists for standard genome sequencing and annotation.</title>
        <authorList>
            <consortium name="The Broad Institute Genomics Platform"/>
            <consortium name="The Broad Institute Genome Sequencing Center for Infectious Disease"/>
            <person name="Wu L."/>
            <person name="Ma J."/>
        </authorList>
    </citation>
    <scope>NUCLEOTIDE SEQUENCE [LARGE SCALE GENOMIC DNA]</scope>
    <source>
        <strain evidence="5">CCUG 49452</strain>
    </source>
</reference>
<dbReference type="InterPro" id="IPR054327">
    <property type="entry name" value="His-kinase-like_sensor"/>
</dbReference>
<keyword evidence="4" id="KW-0808">Transferase</keyword>
<gene>
    <name evidence="4" type="ORF">ACFO6X_02450</name>
</gene>
<feature type="domain" description="PAC" evidence="2">
    <location>
        <begin position="521"/>
        <end position="574"/>
    </location>
</feature>
<dbReference type="PROSITE" id="PS50113">
    <property type="entry name" value="PAC"/>
    <property type="match status" value="2"/>
</dbReference>
<dbReference type="Gene3D" id="3.30.450.20">
    <property type="entry name" value="PAS domain"/>
    <property type="match status" value="4"/>
</dbReference>
<evidence type="ECO:0000259" key="3">
    <source>
        <dbReference type="PROSITE" id="PS50887"/>
    </source>
</evidence>
<dbReference type="PANTHER" id="PTHR44757">
    <property type="entry name" value="DIGUANYLATE CYCLASE DGCP"/>
    <property type="match status" value="1"/>
</dbReference>
<dbReference type="SUPFAM" id="SSF55073">
    <property type="entry name" value="Nucleotide cyclase"/>
    <property type="match status" value="1"/>
</dbReference>
<dbReference type="SMART" id="SM00086">
    <property type="entry name" value="PAC"/>
    <property type="match status" value="2"/>
</dbReference>
<dbReference type="EMBL" id="JBHSHJ010000001">
    <property type="protein sequence ID" value="MFC4787856.1"/>
    <property type="molecule type" value="Genomic_DNA"/>
</dbReference>
<dbReference type="SMART" id="SM00267">
    <property type="entry name" value="GGDEF"/>
    <property type="match status" value="1"/>
</dbReference>
<dbReference type="InterPro" id="IPR052155">
    <property type="entry name" value="Biofilm_reg_signaling"/>
</dbReference>
<evidence type="ECO:0000259" key="2">
    <source>
        <dbReference type="PROSITE" id="PS50113"/>
    </source>
</evidence>
<comment type="caution">
    <text evidence="4">The sequence shown here is derived from an EMBL/GenBank/DDBJ whole genome shotgun (WGS) entry which is preliminary data.</text>
</comment>
<dbReference type="InterPro" id="IPR043128">
    <property type="entry name" value="Rev_trsase/Diguanyl_cyclase"/>
</dbReference>
<organism evidence="4 5">
    <name type="scientific">Giesbergeria sinuosa</name>
    <dbReference type="NCBI Taxonomy" id="80883"/>
    <lineage>
        <taxon>Bacteria</taxon>
        <taxon>Pseudomonadati</taxon>
        <taxon>Pseudomonadota</taxon>
        <taxon>Betaproteobacteria</taxon>
        <taxon>Burkholderiales</taxon>
        <taxon>Comamonadaceae</taxon>
        <taxon>Giesbergeria</taxon>
    </lineage>
</organism>
<protein>
    <submittedName>
        <fullName evidence="4">Diguanylate cyclase domain-containing protein</fullName>
        <ecNumber evidence="4">2.7.7.65</ecNumber>
    </submittedName>
</protein>
<dbReference type="Pfam" id="PF08448">
    <property type="entry name" value="PAS_4"/>
    <property type="match status" value="1"/>
</dbReference>
<dbReference type="SUPFAM" id="SSF55785">
    <property type="entry name" value="PYP-like sensor domain (PAS domain)"/>
    <property type="match status" value="2"/>
</dbReference>
<dbReference type="EC" id="2.7.7.65" evidence="4"/>
<dbReference type="Pfam" id="PF00990">
    <property type="entry name" value="GGDEF"/>
    <property type="match status" value="1"/>
</dbReference>
<dbReference type="PANTHER" id="PTHR44757:SF4">
    <property type="entry name" value="DIGUANYLATE CYCLASE DGCE-RELATED"/>
    <property type="match status" value="1"/>
</dbReference>
<feature type="domain" description="GGDEF" evidence="3">
    <location>
        <begin position="606"/>
        <end position="743"/>
    </location>
</feature>
<dbReference type="PROSITE" id="PS50112">
    <property type="entry name" value="PAS"/>
    <property type="match status" value="2"/>
</dbReference>
<dbReference type="InterPro" id="IPR000700">
    <property type="entry name" value="PAS-assoc_C"/>
</dbReference>
<dbReference type="InterPro" id="IPR013767">
    <property type="entry name" value="PAS_fold"/>
</dbReference>
<dbReference type="InterPro" id="IPR000160">
    <property type="entry name" value="GGDEF_dom"/>
</dbReference>
<feature type="domain" description="PAS" evidence="1">
    <location>
        <begin position="444"/>
        <end position="517"/>
    </location>
</feature>
<proteinExistence type="predicted"/>
<name>A0ABV9Q8L2_9BURK</name>
<dbReference type="PROSITE" id="PS50887">
    <property type="entry name" value="GGDEF"/>
    <property type="match status" value="1"/>
</dbReference>
<dbReference type="Pfam" id="PF22588">
    <property type="entry name" value="dCache_1_like"/>
    <property type="match status" value="1"/>
</dbReference>
<keyword evidence="4" id="KW-0548">Nucleotidyltransferase</keyword>
<dbReference type="InterPro" id="IPR035965">
    <property type="entry name" value="PAS-like_dom_sf"/>
</dbReference>
<dbReference type="CDD" id="cd01949">
    <property type="entry name" value="GGDEF"/>
    <property type="match status" value="1"/>
</dbReference>
<dbReference type="SMART" id="SM00091">
    <property type="entry name" value="PAS"/>
    <property type="match status" value="2"/>
</dbReference>
<dbReference type="Gene3D" id="3.30.70.270">
    <property type="match status" value="1"/>
</dbReference>
<dbReference type="Pfam" id="PF00989">
    <property type="entry name" value="PAS"/>
    <property type="match status" value="1"/>
</dbReference>
<evidence type="ECO:0000313" key="4">
    <source>
        <dbReference type="EMBL" id="MFC4787856.1"/>
    </source>
</evidence>
<evidence type="ECO:0000313" key="5">
    <source>
        <dbReference type="Proteomes" id="UP001596001"/>
    </source>
</evidence>
<dbReference type="CDD" id="cd00130">
    <property type="entry name" value="PAS"/>
    <property type="match status" value="2"/>
</dbReference>
<dbReference type="NCBIfam" id="TIGR00229">
    <property type="entry name" value="sensory_box"/>
    <property type="match status" value="2"/>
</dbReference>
<evidence type="ECO:0000259" key="1">
    <source>
        <dbReference type="PROSITE" id="PS50112"/>
    </source>
</evidence>
<dbReference type="InterPro" id="IPR001610">
    <property type="entry name" value="PAC"/>
</dbReference>
<dbReference type="InterPro" id="IPR000014">
    <property type="entry name" value="PAS"/>
</dbReference>
<dbReference type="CDD" id="cd12914">
    <property type="entry name" value="PDC1_DGC_like"/>
    <property type="match status" value="1"/>
</dbReference>